<dbReference type="RefSeq" id="WP_011695695.1">
    <property type="nucleotide sequence ID" value="NC_008553.1"/>
</dbReference>
<dbReference type="AlphaFoldDB" id="A0B6H3"/>
<keyword evidence="2" id="KW-1185">Reference proteome</keyword>
<proteinExistence type="predicted"/>
<dbReference type="OrthoDB" id="381904at2157"/>
<dbReference type="HOGENOM" id="CLU_2313778_0_0_2"/>
<dbReference type="Proteomes" id="UP000000674">
    <property type="component" value="Chromosome"/>
</dbReference>
<reference evidence="1 2" key="1">
    <citation type="submission" date="2006-10" db="EMBL/GenBank/DDBJ databases">
        <title>Complete sequence of Methanosaeta thermophila PT.</title>
        <authorList>
            <consortium name="US DOE Joint Genome Institute"/>
            <person name="Copeland A."/>
            <person name="Lucas S."/>
            <person name="Lapidus A."/>
            <person name="Barry K."/>
            <person name="Detter J.C."/>
            <person name="Glavina del Rio T."/>
            <person name="Hammon N."/>
            <person name="Israni S."/>
            <person name="Pitluck S."/>
            <person name="Chain P."/>
            <person name="Malfatti S."/>
            <person name="Shin M."/>
            <person name="Vergez L."/>
            <person name="Schmutz J."/>
            <person name="Larimer F."/>
            <person name="Land M."/>
            <person name="Hauser L."/>
            <person name="Kyrpides N."/>
            <person name="Kim E."/>
            <person name="Smith K.S."/>
            <person name="Ingram-Smith C."/>
            <person name="Richardson P."/>
        </authorList>
    </citation>
    <scope>NUCLEOTIDE SEQUENCE [LARGE SCALE GENOMIC DNA]</scope>
    <source>
        <strain evidence="2">DSM 6194 / JCM 14653 / NBRC 101360 / PT</strain>
    </source>
</reference>
<evidence type="ECO:0000313" key="1">
    <source>
        <dbReference type="EMBL" id="ABK14297.1"/>
    </source>
</evidence>
<sequence length="110" mass="12425">MNYGYTGYVATQGSDEVDIAEFLRSLGFLEDEVFSVVYELNSYRTIPGTTLERYINRVVSSIVDEERISFLKGLLVGIAIRQVVDTIQDDDEPPLSDEEARLLEELGRLS</sequence>
<accession>A0B6H3</accession>
<dbReference type="GeneID" id="4463419"/>
<protein>
    <submittedName>
        <fullName evidence="1">Uncharacterized protein</fullName>
    </submittedName>
</protein>
<evidence type="ECO:0000313" key="2">
    <source>
        <dbReference type="Proteomes" id="UP000000674"/>
    </source>
</evidence>
<dbReference type="KEGG" id="mtp:Mthe_0506"/>
<dbReference type="EMBL" id="CP000477">
    <property type="protein sequence ID" value="ABK14297.1"/>
    <property type="molecule type" value="Genomic_DNA"/>
</dbReference>
<gene>
    <name evidence="1" type="ordered locus">Mthe_0506</name>
</gene>
<name>A0B6H3_METTP</name>
<organism evidence="1 2">
    <name type="scientific">Methanothrix thermoacetophila (strain DSM 6194 / JCM 14653 / NBRC 101360 / PT)</name>
    <name type="common">Methanosaeta thermophila</name>
    <dbReference type="NCBI Taxonomy" id="349307"/>
    <lineage>
        <taxon>Archaea</taxon>
        <taxon>Methanobacteriati</taxon>
        <taxon>Methanobacteriota</taxon>
        <taxon>Stenosarchaea group</taxon>
        <taxon>Methanomicrobia</taxon>
        <taxon>Methanotrichales</taxon>
        <taxon>Methanotrichaceae</taxon>
        <taxon>Methanothrix</taxon>
    </lineage>
</organism>